<sequence>MQSLTFNNTQFDIVDRNGNPWVRANQIGLALEYKNPELSIAKLYRSNAEEFSDKMTALIEMPTKGGVQQVRIFSLRGAHLLAMFARTKVAKEFRHWVLDVLEGVAEVPSPAKEKRAPKALPNGLSIDQQDAIKALVKARVEALPKEKQAKAAVTCWSALKSKFGCSYKKIESDQFAEAVGLVARIELEGEWLPKAKEDEFVLGFYEAQEVCHLVHHAIWCVYRWDSGIAAGVKAMNYPVWLSAFEHFQEASRSARRIERLMPELIGYFRQKNGGLLPEQCAAKGIVA</sequence>
<feature type="domain" description="Bro-N" evidence="1">
    <location>
        <begin position="1"/>
        <end position="108"/>
    </location>
</feature>
<dbReference type="InterPro" id="IPR003497">
    <property type="entry name" value="BRO_N_domain"/>
</dbReference>
<dbReference type="AlphaFoldDB" id="A0A379JSQ9"/>
<evidence type="ECO:0000313" key="2">
    <source>
        <dbReference type="EMBL" id="SUD51632.1"/>
    </source>
</evidence>
<reference evidence="2 4" key="1">
    <citation type="submission" date="2018-06" db="EMBL/GenBank/DDBJ databases">
        <authorList>
            <consortium name="Pathogen Informatics"/>
            <person name="Doyle S."/>
        </authorList>
    </citation>
    <scope>NUCLEOTIDE SEQUENCE [LARGE SCALE GENOMIC DNA]</scope>
    <source>
        <strain evidence="2 4">NCTC10692</strain>
    </source>
</reference>
<organism evidence="2 4">
    <name type="scientific">Ectopseudomonas oleovorans</name>
    <name type="common">Pseudomonas oleovorans</name>
    <dbReference type="NCBI Taxonomy" id="301"/>
    <lineage>
        <taxon>Bacteria</taxon>
        <taxon>Pseudomonadati</taxon>
        <taxon>Pseudomonadota</taxon>
        <taxon>Gammaproteobacteria</taxon>
        <taxon>Pseudomonadales</taxon>
        <taxon>Pseudomonadaceae</taxon>
        <taxon>Ectopseudomonas</taxon>
    </lineage>
</organism>
<evidence type="ECO:0000259" key="1">
    <source>
        <dbReference type="PROSITE" id="PS51750"/>
    </source>
</evidence>
<gene>
    <name evidence="2" type="ORF">NCTC10692_02088</name>
    <name evidence="3" type="ORF">NCTC10692_02125</name>
</gene>
<name>A0A379JSQ9_ECTOL</name>
<dbReference type="EMBL" id="UGUV01000002">
    <property type="protein sequence ID" value="SUD51632.1"/>
    <property type="molecule type" value="Genomic_DNA"/>
</dbReference>
<dbReference type="SMART" id="SM01040">
    <property type="entry name" value="Bro-N"/>
    <property type="match status" value="1"/>
</dbReference>
<dbReference type="EMBL" id="UGUV01000002">
    <property type="protein sequence ID" value="SUD51669.1"/>
    <property type="molecule type" value="Genomic_DNA"/>
</dbReference>
<dbReference type="Proteomes" id="UP000255303">
    <property type="component" value="Unassembled WGS sequence"/>
</dbReference>
<protein>
    <submittedName>
        <fullName evidence="2">Phage protein, BRO family</fullName>
    </submittedName>
</protein>
<dbReference type="RefSeq" id="WP_049885561.1">
    <property type="nucleotide sequence ID" value="NZ_UGUV01000002.1"/>
</dbReference>
<accession>A0A379JSQ9</accession>
<dbReference type="PROSITE" id="PS51750">
    <property type="entry name" value="BRO_N"/>
    <property type="match status" value="1"/>
</dbReference>
<dbReference type="Pfam" id="PF02498">
    <property type="entry name" value="Bro-N"/>
    <property type="match status" value="1"/>
</dbReference>
<proteinExistence type="predicted"/>
<evidence type="ECO:0000313" key="3">
    <source>
        <dbReference type="EMBL" id="SUD51669.1"/>
    </source>
</evidence>
<evidence type="ECO:0000313" key="4">
    <source>
        <dbReference type="Proteomes" id="UP000255303"/>
    </source>
</evidence>